<dbReference type="GO" id="GO:0055091">
    <property type="term" value="P:phospholipid homeostasis"/>
    <property type="evidence" value="ECO:0007669"/>
    <property type="project" value="EnsemblFungi"/>
</dbReference>
<dbReference type="GO" id="GO:0140042">
    <property type="term" value="P:lipid droplet formation"/>
    <property type="evidence" value="ECO:0007669"/>
    <property type="project" value="EnsemblFungi"/>
</dbReference>
<accession>A7TE36</accession>
<feature type="transmembrane region" description="Helical" evidence="1">
    <location>
        <begin position="241"/>
        <end position="266"/>
    </location>
</feature>
<dbReference type="GeneID" id="5547706"/>
<dbReference type="OrthoDB" id="4053690at2759"/>
<reference evidence="2 3" key="1">
    <citation type="journal article" date="2007" name="Proc. Natl. Acad. Sci. U.S.A.">
        <title>Independent sorting-out of thousands of duplicated gene pairs in two yeast species descended from a whole-genome duplication.</title>
        <authorList>
            <person name="Scannell D.R."/>
            <person name="Frank A.C."/>
            <person name="Conant G.C."/>
            <person name="Byrne K.P."/>
            <person name="Woolfit M."/>
            <person name="Wolfe K.H."/>
        </authorList>
    </citation>
    <scope>NUCLEOTIDE SEQUENCE [LARGE SCALE GENOMIC DNA]</scope>
    <source>
        <strain evidence="3">ATCC 22028 / DSM 70294 / BCRC 21397 / CBS 2163 / NBRC 10782 / NRRL Y-8283 / UCD 57-17</strain>
    </source>
</reference>
<dbReference type="CDD" id="cd23994">
    <property type="entry name" value="Seipin_Sei1_like"/>
    <property type="match status" value="1"/>
</dbReference>
<dbReference type="AlphaFoldDB" id="A7TE36"/>
<dbReference type="GO" id="GO:0046889">
    <property type="term" value="P:positive regulation of lipid biosynthetic process"/>
    <property type="evidence" value="ECO:0007669"/>
    <property type="project" value="EnsemblFungi"/>
</dbReference>
<dbReference type="GO" id="GO:0032541">
    <property type="term" value="C:cortical endoplasmic reticulum"/>
    <property type="evidence" value="ECO:0007669"/>
    <property type="project" value="EnsemblFungi"/>
</dbReference>
<dbReference type="GO" id="GO:0055090">
    <property type="term" value="P:acylglycerol homeostasis"/>
    <property type="evidence" value="ECO:0007669"/>
    <property type="project" value="EnsemblFungi"/>
</dbReference>
<protein>
    <recommendedName>
        <fullName evidence="4">Seipin</fullName>
    </recommendedName>
</protein>
<dbReference type="InParanoid" id="A7TE36"/>
<dbReference type="FunCoup" id="A7TE36">
    <property type="interactions" value="17"/>
</dbReference>
<keyword evidence="1" id="KW-0812">Transmembrane</keyword>
<dbReference type="GO" id="GO:1990044">
    <property type="term" value="P:protein localization to lipid droplet"/>
    <property type="evidence" value="ECO:0007669"/>
    <property type="project" value="EnsemblFungi"/>
</dbReference>
<dbReference type="STRING" id="436907.A7TE36"/>
<evidence type="ECO:0000313" key="2">
    <source>
        <dbReference type="EMBL" id="EDO19358.1"/>
    </source>
</evidence>
<dbReference type="GO" id="GO:0090155">
    <property type="term" value="P:negative regulation of sphingolipid biosynthetic process"/>
    <property type="evidence" value="ECO:0007669"/>
    <property type="project" value="EnsemblFungi"/>
</dbReference>
<name>A7TE36_VANPO</name>
<dbReference type="HOGENOM" id="CLU_061225_0_0_1"/>
<keyword evidence="1" id="KW-1133">Transmembrane helix</keyword>
<dbReference type="OMA" id="FLQWSSY"/>
<dbReference type="Proteomes" id="UP000000267">
    <property type="component" value="Unassembled WGS sequence"/>
</dbReference>
<evidence type="ECO:0000256" key="1">
    <source>
        <dbReference type="SAM" id="Phobius"/>
    </source>
</evidence>
<dbReference type="EMBL" id="DS480379">
    <property type="protein sequence ID" value="EDO19358.1"/>
    <property type="molecule type" value="Genomic_DNA"/>
</dbReference>
<keyword evidence="3" id="KW-1185">Reference proteome</keyword>
<dbReference type="GO" id="GO:0005811">
    <property type="term" value="C:lipid droplet"/>
    <property type="evidence" value="ECO:0007669"/>
    <property type="project" value="EnsemblFungi"/>
</dbReference>
<dbReference type="GO" id="GO:0005789">
    <property type="term" value="C:endoplasmic reticulum membrane"/>
    <property type="evidence" value="ECO:0007669"/>
    <property type="project" value="EnsemblFungi"/>
</dbReference>
<feature type="transmembrane region" description="Helical" evidence="1">
    <location>
        <begin position="14"/>
        <end position="37"/>
    </location>
</feature>
<evidence type="ECO:0008006" key="4">
    <source>
        <dbReference type="Google" id="ProtNLM"/>
    </source>
</evidence>
<organism evidence="3">
    <name type="scientific">Vanderwaltozyma polyspora (strain ATCC 22028 / DSM 70294 / BCRC 21397 / CBS 2163 / NBRC 10782 / NRRL Y-8283 / UCD 57-17)</name>
    <name type="common">Kluyveromyces polysporus</name>
    <dbReference type="NCBI Taxonomy" id="436907"/>
    <lineage>
        <taxon>Eukaryota</taxon>
        <taxon>Fungi</taxon>
        <taxon>Dikarya</taxon>
        <taxon>Ascomycota</taxon>
        <taxon>Saccharomycotina</taxon>
        <taxon>Saccharomycetes</taxon>
        <taxon>Saccharomycetales</taxon>
        <taxon>Saccharomycetaceae</taxon>
        <taxon>Vanderwaltozyma</taxon>
    </lineage>
</organism>
<dbReference type="PhylomeDB" id="A7TE36"/>
<dbReference type="GO" id="GO:0042802">
    <property type="term" value="F:identical protein binding"/>
    <property type="evidence" value="ECO:0007669"/>
    <property type="project" value="EnsemblFungi"/>
</dbReference>
<evidence type="ECO:0000313" key="3">
    <source>
        <dbReference type="Proteomes" id="UP000000267"/>
    </source>
</evidence>
<dbReference type="RefSeq" id="XP_001647216.1">
    <property type="nucleotide sequence ID" value="XM_001647166.1"/>
</dbReference>
<dbReference type="KEGG" id="vpo:Kpol_1002p3"/>
<proteinExistence type="predicted"/>
<dbReference type="eggNOG" id="ENOG502S0BA">
    <property type="taxonomic scope" value="Eukaryota"/>
</dbReference>
<keyword evidence="1" id="KW-0472">Membrane</keyword>
<sequence length="281" mass="32500">MLVNVTRPLQLLQWSSYIAITCLVQLLIILPLSILIFHDFYARLLPPDSSQWVPLSTSNTFDFEKFDQYIDRISIDKPLPPILDNGLSQMIPLRDYILYKMDLDYKFYCLKDSVNRGYKSPLDTLQLRVSVATTDDDVSTVIYRRNIPIVCIRDTDSISTEGLSKIGPNRLKVFEKEWQNHIDIEDKISIDPDVVKIYYDFIPGSPSMHLKFDPKSGARYRMEFQQGFRNIMLRWRKLTHIFGTLVCYVIISTLFSVTGVLSFYLVNQKELATGTGTDTKT</sequence>
<gene>
    <name evidence="2" type="ORF">Kpol_1002p3</name>
</gene>